<comment type="caution">
    <text evidence="2">The sequence shown here is derived from an EMBL/GenBank/DDBJ whole genome shotgun (WGS) entry which is preliminary data.</text>
</comment>
<evidence type="ECO:0000313" key="3">
    <source>
        <dbReference type="Proteomes" id="UP000178114"/>
    </source>
</evidence>
<name>A0A1F5WZF2_9BACT</name>
<sequence>MSFLELSLSYVYEKPNWTLPHAQRKAILKTNLAVLAGLAVFYIYLSGAIVSGNVEKISKTKDFESASRELDNIQARLLAADARFSIGLFEEQGFYETKNMNVIKRINNVATKKEFNIYQ</sequence>
<keyword evidence="1" id="KW-1133">Transmembrane helix</keyword>
<proteinExistence type="predicted"/>
<feature type="transmembrane region" description="Helical" evidence="1">
    <location>
        <begin position="32"/>
        <end position="51"/>
    </location>
</feature>
<organism evidence="2 3">
    <name type="scientific">Candidatus Giovannonibacteria bacterium RIFCSPLOWO2_01_FULL_45_34</name>
    <dbReference type="NCBI Taxonomy" id="1798351"/>
    <lineage>
        <taxon>Bacteria</taxon>
        <taxon>Candidatus Giovannoniibacteriota</taxon>
    </lineage>
</organism>
<keyword evidence="1" id="KW-0812">Transmembrane</keyword>
<dbReference type="STRING" id="1798351.A2930_00105"/>
<dbReference type="Proteomes" id="UP000178114">
    <property type="component" value="Unassembled WGS sequence"/>
</dbReference>
<dbReference type="EMBL" id="MFID01000020">
    <property type="protein sequence ID" value="OGF81007.1"/>
    <property type="molecule type" value="Genomic_DNA"/>
</dbReference>
<evidence type="ECO:0000256" key="1">
    <source>
        <dbReference type="SAM" id="Phobius"/>
    </source>
</evidence>
<evidence type="ECO:0000313" key="2">
    <source>
        <dbReference type="EMBL" id="OGF81007.1"/>
    </source>
</evidence>
<keyword evidence="1" id="KW-0472">Membrane</keyword>
<reference evidence="2 3" key="1">
    <citation type="journal article" date="2016" name="Nat. Commun.">
        <title>Thousands of microbial genomes shed light on interconnected biogeochemical processes in an aquifer system.</title>
        <authorList>
            <person name="Anantharaman K."/>
            <person name="Brown C.T."/>
            <person name="Hug L.A."/>
            <person name="Sharon I."/>
            <person name="Castelle C.J."/>
            <person name="Probst A.J."/>
            <person name="Thomas B.C."/>
            <person name="Singh A."/>
            <person name="Wilkins M.J."/>
            <person name="Karaoz U."/>
            <person name="Brodie E.L."/>
            <person name="Williams K.H."/>
            <person name="Hubbard S.S."/>
            <person name="Banfield J.F."/>
        </authorList>
    </citation>
    <scope>NUCLEOTIDE SEQUENCE [LARGE SCALE GENOMIC DNA]</scope>
</reference>
<gene>
    <name evidence="2" type="ORF">A2930_00105</name>
</gene>
<protein>
    <submittedName>
        <fullName evidence="2">Uncharacterized protein</fullName>
    </submittedName>
</protein>
<dbReference type="AlphaFoldDB" id="A0A1F5WZF2"/>
<accession>A0A1F5WZF2</accession>